<dbReference type="GO" id="GO:0106300">
    <property type="term" value="P:protein-DNA covalent cross-linking repair"/>
    <property type="evidence" value="ECO:0007669"/>
    <property type="project" value="InterPro"/>
</dbReference>
<dbReference type="Proteomes" id="UP000587991">
    <property type="component" value="Unassembled WGS sequence"/>
</dbReference>
<dbReference type="GO" id="GO:0003697">
    <property type="term" value="F:single-stranded DNA binding"/>
    <property type="evidence" value="ECO:0007669"/>
    <property type="project" value="InterPro"/>
</dbReference>
<gene>
    <name evidence="9" type="ORF">HF682_04945</name>
</gene>
<evidence type="ECO:0000313" key="9">
    <source>
        <dbReference type="EMBL" id="NLR74499.1"/>
    </source>
</evidence>
<accession>A0A847SAZ5</accession>
<evidence type="ECO:0000256" key="5">
    <source>
        <dbReference type="ARBA" id="ARBA00023124"/>
    </source>
</evidence>
<dbReference type="InterPro" id="IPR036590">
    <property type="entry name" value="SRAP-like"/>
</dbReference>
<proteinExistence type="inferred from homology"/>
<organism evidence="9 10">
    <name type="scientific">Leeia aquatica</name>
    <dbReference type="NCBI Taxonomy" id="2725557"/>
    <lineage>
        <taxon>Bacteria</taxon>
        <taxon>Pseudomonadati</taxon>
        <taxon>Pseudomonadota</taxon>
        <taxon>Betaproteobacteria</taxon>
        <taxon>Neisseriales</taxon>
        <taxon>Leeiaceae</taxon>
        <taxon>Leeia</taxon>
    </lineage>
</organism>
<dbReference type="Gene3D" id="3.90.1680.10">
    <property type="entry name" value="SOS response associated peptidase-like"/>
    <property type="match status" value="1"/>
</dbReference>
<dbReference type="EMBL" id="JABAIM010000001">
    <property type="protein sequence ID" value="NLR74499.1"/>
    <property type="molecule type" value="Genomic_DNA"/>
</dbReference>
<sequence length="221" mass="25528">MCVNYLPVSADQLTRYFEVALEAEWADEVWQDHDAPIILRAPQGIVATLAGYGMVPRRHQPAGQRAYSTQNARLETVAERPSYRGPWQYAQFCLVPMLGFFEPRYDARGRSERWLIRRTDHAPFAVAGLWRSWREADGRTSHAFTQLTLNADQHPLMQQFHPPEDEKRSLVIVPPSHYHTWLHCRQPEAALPLLQPFDPCDWTAEPRPRPSAKAARMQSLF</sequence>
<evidence type="ECO:0000256" key="2">
    <source>
        <dbReference type="ARBA" id="ARBA00022670"/>
    </source>
</evidence>
<comment type="similarity">
    <text evidence="1 8">Belongs to the SOS response-associated peptidase family.</text>
</comment>
<keyword evidence="4 8" id="KW-0378">Hydrolase</keyword>
<keyword evidence="7" id="KW-0456">Lyase</keyword>
<evidence type="ECO:0000256" key="7">
    <source>
        <dbReference type="ARBA" id="ARBA00023239"/>
    </source>
</evidence>
<dbReference type="SUPFAM" id="SSF143081">
    <property type="entry name" value="BB1717-like"/>
    <property type="match status" value="1"/>
</dbReference>
<evidence type="ECO:0000313" key="10">
    <source>
        <dbReference type="Proteomes" id="UP000587991"/>
    </source>
</evidence>
<dbReference type="GO" id="GO:0006508">
    <property type="term" value="P:proteolysis"/>
    <property type="evidence" value="ECO:0007669"/>
    <property type="project" value="UniProtKB-KW"/>
</dbReference>
<keyword evidence="5" id="KW-0190">Covalent protein-DNA linkage</keyword>
<evidence type="ECO:0000256" key="3">
    <source>
        <dbReference type="ARBA" id="ARBA00022763"/>
    </source>
</evidence>
<dbReference type="PANTHER" id="PTHR13604:SF0">
    <property type="entry name" value="ABASIC SITE PROCESSING PROTEIN HMCES"/>
    <property type="match status" value="1"/>
</dbReference>
<dbReference type="GO" id="GO:0008233">
    <property type="term" value="F:peptidase activity"/>
    <property type="evidence" value="ECO:0007669"/>
    <property type="project" value="UniProtKB-KW"/>
</dbReference>
<comment type="caution">
    <text evidence="9">The sequence shown here is derived from an EMBL/GenBank/DDBJ whole genome shotgun (WGS) entry which is preliminary data.</text>
</comment>
<dbReference type="InterPro" id="IPR003738">
    <property type="entry name" value="SRAP"/>
</dbReference>
<keyword evidence="3" id="KW-0227">DNA damage</keyword>
<keyword evidence="6" id="KW-0238">DNA-binding</keyword>
<dbReference type="PANTHER" id="PTHR13604">
    <property type="entry name" value="DC12-RELATED"/>
    <property type="match status" value="1"/>
</dbReference>
<evidence type="ECO:0000256" key="1">
    <source>
        <dbReference type="ARBA" id="ARBA00008136"/>
    </source>
</evidence>
<dbReference type="AlphaFoldDB" id="A0A847SAZ5"/>
<keyword evidence="2 8" id="KW-0645">Protease</keyword>
<evidence type="ECO:0000256" key="8">
    <source>
        <dbReference type="RuleBase" id="RU364100"/>
    </source>
</evidence>
<dbReference type="RefSeq" id="WP_168876112.1">
    <property type="nucleotide sequence ID" value="NZ_JABAIM010000001.1"/>
</dbReference>
<keyword evidence="10" id="KW-1185">Reference proteome</keyword>
<evidence type="ECO:0000256" key="4">
    <source>
        <dbReference type="ARBA" id="ARBA00022801"/>
    </source>
</evidence>
<evidence type="ECO:0000256" key="6">
    <source>
        <dbReference type="ARBA" id="ARBA00023125"/>
    </source>
</evidence>
<dbReference type="Pfam" id="PF02586">
    <property type="entry name" value="SRAP"/>
    <property type="match status" value="1"/>
</dbReference>
<reference evidence="9 10" key="1">
    <citation type="submission" date="2020-04" db="EMBL/GenBank/DDBJ databases">
        <title>Draft genome of Leeia sp. IMCC25680.</title>
        <authorList>
            <person name="Song J."/>
            <person name="Cho J.-C."/>
        </authorList>
    </citation>
    <scope>NUCLEOTIDE SEQUENCE [LARGE SCALE GENOMIC DNA]</scope>
    <source>
        <strain evidence="9 10">IMCC25680</strain>
    </source>
</reference>
<dbReference type="GO" id="GO:0016829">
    <property type="term" value="F:lyase activity"/>
    <property type="evidence" value="ECO:0007669"/>
    <property type="project" value="UniProtKB-KW"/>
</dbReference>
<protein>
    <recommendedName>
        <fullName evidence="8">Abasic site processing protein</fullName>
        <ecNumber evidence="8">3.4.-.-</ecNumber>
    </recommendedName>
</protein>
<name>A0A847SAZ5_9NEIS</name>
<dbReference type="EC" id="3.4.-.-" evidence="8"/>